<dbReference type="EMBL" id="VBOY01000074">
    <property type="protein sequence ID" value="TMQ65133.1"/>
    <property type="molecule type" value="Genomic_DNA"/>
</dbReference>
<keyword evidence="1" id="KW-0732">Signal</keyword>
<organism evidence="2 3">
    <name type="scientific">Eiseniibacteriota bacterium</name>
    <dbReference type="NCBI Taxonomy" id="2212470"/>
    <lineage>
        <taxon>Bacteria</taxon>
        <taxon>Candidatus Eiseniibacteriota</taxon>
    </lineage>
</organism>
<protein>
    <recommendedName>
        <fullName evidence="4">DUF5666 domain-containing protein</fullName>
    </recommendedName>
</protein>
<feature type="signal peptide" evidence="1">
    <location>
        <begin position="1"/>
        <end position="22"/>
    </location>
</feature>
<name>A0A538TND8_UNCEI</name>
<evidence type="ECO:0000256" key="1">
    <source>
        <dbReference type="SAM" id="SignalP"/>
    </source>
</evidence>
<feature type="chain" id="PRO_5021719541" description="DUF5666 domain-containing protein" evidence="1">
    <location>
        <begin position="23"/>
        <end position="133"/>
    </location>
</feature>
<evidence type="ECO:0000313" key="3">
    <source>
        <dbReference type="Proteomes" id="UP000316609"/>
    </source>
</evidence>
<comment type="caution">
    <text evidence="2">The sequence shown here is derived from an EMBL/GenBank/DDBJ whole genome shotgun (WGS) entry which is preliminary data.</text>
</comment>
<evidence type="ECO:0008006" key="4">
    <source>
        <dbReference type="Google" id="ProtNLM"/>
    </source>
</evidence>
<gene>
    <name evidence="2" type="ORF">E6K78_08140</name>
</gene>
<reference evidence="2 3" key="1">
    <citation type="journal article" date="2019" name="Nat. Microbiol.">
        <title>Mediterranean grassland soil C-N compound turnover is dependent on rainfall and depth, and is mediated by genomically divergent microorganisms.</title>
        <authorList>
            <person name="Diamond S."/>
            <person name="Andeer P.F."/>
            <person name="Li Z."/>
            <person name="Crits-Christoph A."/>
            <person name="Burstein D."/>
            <person name="Anantharaman K."/>
            <person name="Lane K.R."/>
            <person name="Thomas B.C."/>
            <person name="Pan C."/>
            <person name="Northen T.R."/>
            <person name="Banfield J.F."/>
        </authorList>
    </citation>
    <scope>NUCLEOTIDE SEQUENCE [LARGE SCALE GENOMIC DNA]</scope>
    <source>
        <strain evidence="2">WS_8</strain>
    </source>
</reference>
<accession>A0A538TND8</accession>
<proteinExistence type="predicted"/>
<evidence type="ECO:0000313" key="2">
    <source>
        <dbReference type="EMBL" id="TMQ65133.1"/>
    </source>
</evidence>
<dbReference type="AlphaFoldDB" id="A0A538TND8"/>
<sequence>MKRTSILLAIAALTLSGIGAFADQAMNMKKSPTKTVTGELVDTGCYLSHGARGAKHVDCATKCIANGMPMGLLTSGGVLYLITLNHDNADPYNQLKGMAGQTVSVTGTMMTRNGMKGIDVTEVKPAAAPAAAK</sequence>
<dbReference type="Proteomes" id="UP000316609">
    <property type="component" value="Unassembled WGS sequence"/>
</dbReference>